<evidence type="ECO:0000313" key="2">
    <source>
        <dbReference type="EMBL" id="USQ12991.1"/>
    </source>
</evidence>
<dbReference type="InterPro" id="IPR051678">
    <property type="entry name" value="AGP_Transferase"/>
</dbReference>
<dbReference type="Pfam" id="PF01636">
    <property type="entry name" value="APH"/>
    <property type="match status" value="1"/>
</dbReference>
<keyword evidence="3" id="KW-1185">Reference proteome</keyword>
<dbReference type="PANTHER" id="PTHR21310">
    <property type="entry name" value="AMINOGLYCOSIDE PHOSPHOTRANSFERASE-RELATED-RELATED"/>
    <property type="match status" value="1"/>
</dbReference>
<dbReference type="EMBL" id="CP071527">
    <property type="protein sequence ID" value="USQ12991.1"/>
    <property type="molecule type" value="Genomic_DNA"/>
</dbReference>
<dbReference type="Proteomes" id="UP001057474">
    <property type="component" value="Chromosome"/>
</dbReference>
<dbReference type="PANTHER" id="PTHR21310:SF42">
    <property type="entry name" value="BIFUNCTIONAL AAC_APH"/>
    <property type="match status" value="1"/>
</dbReference>
<sequence length="300" mass="34523">MAKMHDNEQEITLELVRSLLKKQCPQWAELELQPIHSSGTDNALFRLGDQYVVRIPRIEWSPGSVVDGINKEWLWLPQLARHLKIPISEPVFKGEPNETYPWSWSITKWNEGYNPAFEKENEYEHLAVDLASFLNELHHTELPKTGPLSRRGMPLKELYKETTQALEALADDIDTKPLASLWEQLANTPTWNKPLVWMHGDLLPGNILIQNHRLSAVIDFADVGLGDPACDLIVAWSLLNEHSRAIFRKHLMNIDENTWRRGQGWALSIALIIIPYYKNTNPVLTSVARRMIEQLMLSQE</sequence>
<name>A0ABY4Y664_9GAMM</name>
<dbReference type="Gene3D" id="3.30.200.20">
    <property type="entry name" value="Phosphorylase Kinase, domain 1"/>
    <property type="match status" value="1"/>
</dbReference>
<accession>A0ABY4Y664</accession>
<dbReference type="CDD" id="cd05155">
    <property type="entry name" value="APH_ChoK_like_1"/>
    <property type="match status" value="1"/>
</dbReference>
<dbReference type="RefSeq" id="WP_252579203.1">
    <property type="nucleotide sequence ID" value="NZ_CP071527.1"/>
</dbReference>
<evidence type="ECO:0000259" key="1">
    <source>
        <dbReference type="Pfam" id="PF01636"/>
    </source>
</evidence>
<dbReference type="InterPro" id="IPR002575">
    <property type="entry name" value="Aminoglycoside_PTrfase"/>
</dbReference>
<evidence type="ECO:0000313" key="3">
    <source>
        <dbReference type="Proteomes" id="UP001057474"/>
    </source>
</evidence>
<organism evidence="2 3">
    <name type="scientific">Legionella lytica</name>
    <dbReference type="NCBI Taxonomy" id="96232"/>
    <lineage>
        <taxon>Bacteria</taxon>
        <taxon>Pseudomonadati</taxon>
        <taxon>Pseudomonadota</taxon>
        <taxon>Gammaproteobacteria</taxon>
        <taxon>Legionellales</taxon>
        <taxon>Legionellaceae</taxon>
        <taxon>Legionella</taxon>
    </lineage>
</organism>
<dbReference type="SUPFAM" id="SSF56112">
    <property type="entry name" value="Protein kinase-like (PK-like)"/>
    <property type="match status" value="1"/>
</dbReference>
<reference evidence="2" key="1">
    <citation type="submission" date="2021-03" db="EMBL/GenBank/DDBJ databases">
        <title>Legionella lytica PCM 2298.</title>
        <authorList>
            <person name="Koper P."/>
        </authorList>
    </citation>
    <scope>NUCLEOTIDE SEQUENCE</scope>
    <source>
        <strain evidence="2">PCM 2298</strain>
    </source>
</reference>
<protein>
    <submittedName>
        <fullName evidence="2">Aminoglycoside phosphotransferase family protein</fullName>
    </submittedName>
</protein>
<dbReference type="Gene3D" id="3.90.1200.10">
    <property type="match status" value="1"/>
</dbReference>
<gene>
    <name evidence="2" type="ORF">J2N86_09780</name>
</gene>
<dbReference type="InterPro" id="IPR011009">
    <property type="entry name" value="Kinase-like_dom_sf"/>
</dbReference>
<feature type="domain" description="Aminoglycoside phosphotransferase" evidence="1">
    <location>
        <begin position="36"/>
        <end position="265"/>
    </location>
</feature>
<proteinExistence type="predicted"/>